<dbReference type="Proteomes" id="UP001501470">
    <property type="component" value="Unassembled WGS sequence"/>
</dbReference>
<dbReference type="InterPro" id="IPR041413">
    <property type="entry name" value="MLTR_LBD"/>
</dbReference>
<name>A0ABN1ZR17_9ACTN</name>
<accession>A0ABN1ZR17</accession>
<dbReference type="PROSITE" id="PS50943">
    <property type="entry name" value="HTH_CROC1"/>
    <property type="match status" value="1"/>
</dbReference>
<proteinExistence type="predicted"/>
<dbReference type="SMART" id="SM00530">
    <property type="entry name" value="HTH_XRE"/>
    <property type="match status" value="1"/>
</dbReference>
<evidence type="ECO:0000259" key="1">
    <source>
        <dbReference type="PROSITE" id="PS50943"/>
    </source>
</evidence>
<dbReference type="PANTHER" id="PTHR35010">
    <property type="entry name" value="BLL4672 PROTEIN-RELATED"/>
    <property type="match status" value="1"/>
</dbReference>
<evidence type="ECO:0000313" key="3">
    <source>
        <dbReference type="Proteomes" id="UP001501470"/>
    </source>
</evidence>
<keyword evidence="3" id="KW-1185">Reference proteome</keyword>
<comment type="caution">
    <text evidence="2">The sequence shown here is derived from an EMBL/GenBank/DDBJ whole genome shotgun (WGS) entry which is preliminary data.</text>
</comment>
<dbReference type="SUPFAM" id="SSF47413">
    <property type="entry name" value="lambda repressor-like DNA-binding domains"/>
    <property type="match status" value="1"/>
</dbReference>
<organism evidence="2 3">
    <name type="scientific">Dactylosporangium maewongense</name>
    <dbReference type="NCBI Taxonomy" id="634393"/>
    <lineage>
        <taxon>Bacteria</taxon>
        <taxon>Bacillati</taxon>
        <taxon>Actinomycetota</taxon>
        <taxon>Actinomycetes</taxon>
        <taxon>Micromonosporales</taxon>
        <taxon>Micromonosporaceae</taxon>
        <taxon>Dactylosporangium</taxon>
    </lineage>
</organism>
<reference evidence="2 3" key="1">
    <citation type="journal article" date="2019" name="Int. J. Syst. Evol. Microbiol.">
        <title>The Global Catalogue of Microorganisms (GCM) 10K type strain sequencing project: providing services to taxonomists for standard genome sequencing and annotation.</title>
        <authorList>
            <consortium name="The Broad Institute Genomics Platform"/>
            <consortium name="The Broad Institute Genome Sequencing Center for Infectious Disease"/>
            <person name="Wu L."/>
            <person name="Ma J."/>
        </authorList>
    </citation>
    <scope>NUCLEOTIDE SEQUENCE [LARGE SCALE GENOMIC DNA]</scope>
    <source>
        <strain evidence="2 3">JCM 15933</strain>
    </source>
</reference>
<evidence type="ECO:0000313" key="2">
    <source>
        <dbReference type="EMBL" id="GAA1502381.1"/>
    </source>
</evidence>
<dbReference type="EMBL" id="BAAAQD010000001">
    <property type="protein sequence ID" value="GAA1502381.1"/>
    <property type="molecule type" value="Genomic_DNA"/>
</dbReference>
<sequence>MIAEALRTWRTRRRVSQLELAARAGTTQRHVSFIESGRSAPGRSMIIRLAESLEVPIRERNELLLAAGFAPAYPHGDLDGPELRSVRTALERVLHGHLPYPAVVVDRHGDLVAANAGFDAITRGVTPSLRAAPVSVPRILLHPEGLAPRIVNLAQWAWHVIDRVGAESERNPSDRLARLAEELAGYAPPRQVPQDHLGFAVPLRLRAAGHELRLVTTLTHFGTATDVTVAELRLEAFLPADDATAAALNDLVDAR</sequence>
<dbReference type="RefSeq" id="WP_344500634.1">
    <property type="nucleotide sequence ID" value="NZ_BAAAQD010000001.1"/>
</dbReference>
<dbReference type="Gene3D" id="3.30.450.180">
    <property type="match status" value="1"/>
</dbReference>
<protein>
    <submittedName>
        <fullName evidence="2">Helix-turn-helix transcriptional regulator</fullName>
    </submittedName>
</protein>
<feature type="domain" description="HTH cro/C1-type" evidence="1">
    <location>
        <begin position="6"/>
        <end position="60"/>
    </location>
</feature>
<dbReference type="InterPro" id="IPR010982">
    <property type="entry name" value="Lambda_DNA-bd_dom_sf"/>
</dbReference>
<dbReference type="CDD" id="cd00093">
    <property type="entry name" value="HTH_XRE"/>
    <property type="match status" value="1"/>
</dbReference>
<dbReference type="Gene3D" id="1.10.260.40">
    <property type="entry name" value="lambda repressor-like DNA-binding domains"/>
    <property type="match status" value="1"/>
</dbReference>
<dbReference type="Pfam" id="PF17765">
    <property type="entry name" value="MLTR_LBD"/>
    <property type="match status" value="1"/>
</dbReference>
<dbReference type="PANTHER" id="PTHR35010:SF4">
    <property type="entry name" value="BLL5781 PROTEIN"/>
    <property type="match status" value="1"/>
</dbReference>
<gene>
    <name evidence="2" type="ORF">GCM10009827_013790</name>
</gene>
<dbReference type="Pfam" id="PF01381">
    <property type="entry name" value="HTH_3"/>
    <property type="match status" value="1"/>
</dbReference>
<dbReference type="InterPro" id="IPR001387">
    <property type="entry name" value="Cro/C1-type_HTH"/>
</dbReference>